<dbReference type="PANTHER" id="PTHR28083:SF1">
    <property type="entry name" value="GOOD FOR FULL DBP5 ACTIVITY PROTEIN 2"/>
    <property type="match status" value="1"/>
</dbReference>
<evidence type="ECO:0000313" key="3">
    <source>
        <dbReference type="Proteomes" id="UP000799753"/>
    </source>
</evidence>
<evidence type="ECO:0000259" key="1">
    <source>
        <dbReference type="Pfam" id="PF21762"/>
    </source>
</evidence>
<dbReference type="EMBL" id="MU006805">
    <property type="protein sequence ID" value="KAF2635586.1"/>
    <property type="molecule type" value="Genomic_DNA"/>
</dbReference>
<dbReference type="PANTHER" id="PTHR28083">
    <property type="entry name" value="GOOD FOR FULL DBP5 ACTIVITY PROTEIN 2"/>
    <property type="match status" value="1"/>
</dbReference>
<dbReference type="GO" id="GO:0005634">
    <property type="term" value="C:nucleus"/>
    <property type="evidence" value="ECO:0007669"/>
    <property type="project" value="TreeGrafter"/>
</dbReference>
<name>A0A6A6RKA8_9PLEO</name>
<dbReference type="InterPro" id="IPR040151">
    <property type="entry name" value="Gfd2/YDR514C-like"/>
</dbReference>
<organism evidence="2 3">
    <name type="scientific">Massarina eburnea CBS 473.64</name>
    <dbReference type="NCBI Taxonomy" id="1395130"/>
    <lineage>
        <taxon>Eukaryota</taxon>
        <taxon>Fungi</taxon>
        <taxon>Dikarya</taxon>
        <taxon>Ascomycota</taxon>
        <taxon>Pezizomycotina</taxon>
        <taxon>Dothideomycetes</taxon>
        <taxon>Pleosporomycetidae</taxon>
        <taxon>Pleosporales</taxon>
        <taxon>Massarineae</taxon>
        <taxon>Massarinaceae</taxon>
        <taxon>Massarina</taxon>
    </lineage>
</organism>
<gene>
    <name evidence="2" type="ORF">P280DRAFT_535984</name>
</gene>
<sequence length="502" mass="56495">MARKGKKEASGAAKLNDADPISTLSKQLESHSGLEGVRNFCDHPIQDIDPILEEVVGVVVDLEWHINKPEGKINEMGLATFPMAQLRDCQTSSDFLRLLITAEVYHFRIVETCHMRNSGEDGFGVTFYGVERHSLFAPTRFVRQEMAINIFNRFLGGMKCEDGSVRPVIVIAHGWQQDRTQLKNEWDIKFQKDFSIVKTIDSITSLIIDAGILGKSDQSRKEDRWKFHELLTGFGIETTDLYLHNAGNDAVYELFIVFLVALFDKVYTPPILRPIALSANGMDPHCLPRFPSLRSQLRPATIGRLPSDFHIAELSPNEILAKFIEAKKSGPTSSWGYAKFCPHCEVSDDHEAEECEADKSLLECTLCRIAPGEVNEVFRATKNRVGHTAGRCVRQYSFIIPPMPSLPDWMTVRFSQANLAERLTPSRAVALNDSEVLSLLMCGKTPIDGLTDRDGVILGRQVINDEEAIIWGLEIQDDDDVATLPEVEQKTRLLEWWENKNP</sequence>
<protein>
    <recommendedName>
        <fullName evidence="1">Gfd2/YDR514C-like C-terminal domain-containing protein</fullName>
    </recommendedName>
</protein>
<feature type="domain" description="Gfd2/YDR514C-like C-terminal" evidence="1">
    <location>
        <begin position="58"/>
        <end position="255"/>
    </location>
</feature>
<reference evidence="2" key="1">
    <citation type="journal article" date="2020" name="Stud. Mycol.">
        <title>101 Dothideomycetes genomes: a test case for predicting lifestyles and emergence of pathogens.</title>
        <authorList>
            <person name="Haridas S."/>
            <person name="Albert R."/>
            <person name="Binder M."/>
            <person name="Bloem J."/>
            <person name="Labutti K."/>
            <person name="Salamov A."/>
            <person name="Andreopoulos B."/>
            <person name="Baker S."/>
            <person name="Barry K."/>
            <person name="Bills G."/>
            <person name="Bluhm B."/>
            <person name="Cannon C."/>
            <person name="Castanera R."/>
            <person name="Culley D."/>
            <person name="Daum C."/>
            <person name="Ezra D."/>
            <person name="Gonzalez J."/>
            <person name="Henrissat B."/>
            <person name="Kuo A."/>
            <person name="Liang C."/>
            <person name="Lipzen A."/>
            <person name="Lutzoni F."/>
            <person name="Magnuson J."/>
            <person name="Mondo S."/>
            <person name="Nolan M."/>
            <person name="Ohm R."/>
            <person name="Pangilinan J."/>
            <person name="Park H.-J."/>
            <person name="Ramirez L."/>
            <person name="Alfaro M."/>
            <person name="Sun H."/>
            <person name="Tritt A."/>
            <person name="Yoshinaga Y."/>
            <person name="Zwiers L.-H."/>
            <person name="Turgeon B."/>
            <person name="Goodwin S."/>
            <person name="Spatafora J."/>
            <person name="Crous P."/>
            <person name="Grigoriev I."/>
        </authorList>
    </citation>
    <scope>NUCLEOTIDE SEQUENCE</scope>
    <source>
        <strain evidence="2">CBS 473.64</strain>
    </source>
</reference>
<dbReference type="AlphaFoldDB" id="A0A6A6RKA8"/>
<accession>A0A6A6RKA8</accession>
<proteinExistence type="predicted"/>
<keyword evidence="3" id="KW-1185">Reference proteome</keyword>
<dbReference type="Pfam" id="PF21762">
    <property type="entry name" value="DEDDh_C"/>
    <property type="match status" value="1"/>
</dbReference>
<dbReference type="Proteomes" id="UP000799753">
    <property type="component" value="Unassembled WGS sequence"/>
</dbReference>
<evidence type="ECO:0000313" key="2">
    <source>
        <dbReference type="EMBL" id="KAF2635586.1"/>
    </source>
</evidence>
<dbReference type="InterPro" id="IPR048519">
    <property type="entry name" value="Gfd2/YDR514C-like_C"/>
</dbReference>
<dbReference type="OrthoDB" id="3667173at2759"/>